<dbReference type="PANTHER" id="PTHR45648">
    <property type="entry name" value="GDSL LIPASE/ACYLHYDROLASE FAMILY PROTEIN (AFU_ORTHOLOGUE AFUA_4G14700)"/>
    <property type="match status" value="1"/>
</dbReference>
<evidence type="ECO:0000313" key="4">
    <source>
        <dbReference type="Proteomes" id="UP001054889"/>
    </source>
</evidence>
<evidence type="ECO:0000256" key="1">
    <source>
        <dbReference type="ARBA" id="ARBA00022801"/>
    </source>
</evidence>
<dbReference type="AlphaFoldDB" id="A0AAV5F2B1"/>
<dbReference type="Gene3D" id="3.40.50.1110">
    <property type="entry name" value="SGNH hydrolase"/>
    <property type="match status" value="1"/>
</dbReference>
<reference evidence="3" key="1">
    <citation type="journal article" date="2018" name="DNA Res.">
        <title>Multiple hybrid de novo genome assembly of finger millet, an orphan allotetraploid crop.</title>
        <authorList>
            <person name="Hatakeyama M."/>
            <person name="Aluri S."/>
            <person name="Balachadran M.T."/>
            <person name="Sivarajan S.R."/>
            <person name="Patrignani A."/>
            <person name="Gruter S."/>
            <person name="Poveda L."/>
            <person name="Shimizu-Inatsugi R."/>
            <person name="Baeten J."/>
            <person name="Francoijs K.J."/>
            <person name="Nataraja K.N."/>
            <person name="Reddy Y.A.N."/>
            <person name="Phadnis S."/>
            <person name="Ravikumar R.L."/>
            <person name="Schlapbach R."/>
            <person name="Sreeman S.M."/>
            <person name="Shimizu K.K."/>
        </authorList>
    </citation>
    <scope>NUCLEOTIDE SEQUENCE</scope>
</reference>
<dbReference type="InterPro" id="IPR036514">
    <property type="entry name" value="SGNH_hydro_sf"/>
</dbReference>
<dbReference type="GO" id="GO:0016787">
    <property type="term" value="F:hydrolase activity"/>
    <property type="evidence" value="ECO:0007669"/>
    <property type="project" value="UniProtKB-KW"/>
</dbReference>
<dbReference type="InterPro" id="IPR051058">
    <property type="entry name" value="GDSL_Est/Lipase"/>
</dbReference>
<keyword evidence="4" id="KW-1185">Reference proteome</keyword>
<sequence>MEGLMVMCLVISVRVLCTAAGDGAVRPPAIFVFGDSTLDVGNNNYLTGPDVPRANEPYYGVDFPGSVPAGRFSHGYNIADYLAKNMGFKSSAPAYLSLHAGSNIPLSKQVKNFGATKSQMVAKRGQRAELYTLGARKFAIINVGLLECVPAARLLDAAGACDSDLNKLASGLNDALEPMIASLAAKLLGFAYSLADLYGLTGATFSDPRAVGYTDISAACC</sequence>
<accession>A0AAV5F2B1</accession>
<evidence type="ECO:0000313" key="3">
    <source>
        <dbReference type="EMBL" id="GJN28762.1"/>
    </source>
</evidence>
<gene>
    <name evidence="3" type="primary">gb16924</name>
    <name evidence="3" type="ORF">PR202_gb16924</name>
</gene>
<name>A0AAV5F2B1_ELECO</name>
<organism evidence="3 4">
    <name type="scientific">Eleusine coracana subsp. coracana</name>
    <dbReference type="NCBI Taxonomy" id="191504"/>
    <lineage>
        <taxon>Eukaryota</taxon>
        <taxon>Viridiplantae</taxon>
        <taxon>Streptophyta</taxon>
        <taxon>Embryophyta</taxon>
        <taxon>Tracheophyta</taxon>
        <taxon>Spermatophyta</taxon>
        <taxon>Magnoliopsida</taxon>
        <taxon>Liliopsida</taxon>
        <taxon>Poales</taxon>
        <taxon>Poaceae</taxon>
        <taxon>PACMAD clade</taxon>
        <taxon>Chloridoideae</taxon>
        <taxon>Cynodonteae</taxon>
        <taxon>Eleusininae</taxon>
        <taxon>Eleusine</taxon>
    </lineage>
</organism>
<feature type="signal peptide" evidence="2">
    <location>
        <begin position="1"/>
        <end position="20"/>
    </location>
</feature>
<comment type="caution">
    <text evidence="3">The sequence shown here is derived from an EMBL/GenBank/DDBJ whole genome shotgun (WGS) entry which is preliminary data.</text>
</comment>
<keyword evidence="2" id="KW-0732">Signal</keyword>
<keyword evidence="1" id="KW-0378">Hydrolase</keyword>
<protein>
    <recommendedName>
        <fullName evidence="5">GDSL esterase/lipase</fullName>
    </recommendedName>
</protein>
<dbReference type="Proteomes" id="UP001054889">
    <property type="component" value="Unassembled WGS sequence"/>
</dbReference>
<reference evidence="3" key="2">
    <citation type="submission" date="2021-12" db="EMBL/GenBank/DDBJ databases">
        <title>Resequencing data analysis of finger millet.</title>
        <authorList>
            <person name="Hatakeyama M."/>
            <person name="Aluri S."/>
            <person name="Balachadran M.T."/>
            <person name="Sivarajan S.R."/>
            <person name="Poveda L."/>
            <person name="Shimizu-Inatsugi R."/>
            <person name="Schlapbach R."/>
            <person name="Sreeman S.M."/>
            <person name="Shimizu K.K."/>
        </authorList>
    </citation>
    <scope>NUCLEOTIDE SEQUENCE</scope>
</reference>
<dbReference type="EMBL" id="BQKI01000081">
    <property type="protein sequence ID" value="GJN28762.1"/>
    <property type="molecule type" value="Genomic_DNA"/>
</dbReference>
<evidence type="ECO:0008006" key="5">
    <source>
        <dbReference type="Google" id="ProtNLM"/>
    </source>
</evidence>
<feature type="chain" id="PRO_5043327278" description="GDSL esterase/lipase" evidence="2">
    <location>
        <begin position="21"/>
        <end position="221"/>
    </location>
</feature>
<evidence type="ECO:0000256" key="2">
    <source>
        <dbReference type="SAM" id="SignalP"/>
    </source>
</evidence>
<proteinExistence type="predicted"/>
<dbReference type="PANTHER" id="PTHR45648:SF67">
    <property type="entry name" value="GDSL ESTERASE_LIPASE"/>
    <property type="match status" value="1"/>
</dbReference>